<dbReference type="Proteomes" id="UP000091857">
    <property type="component" value="Chromosome 13"/>
</dbReference>
<evidence type="ECO:0000313" key="1">
    <source>
        <dbReference type="EMBL" id="OAY32297.2"/>
    </source>
</evidence>
<dbReference type="EMBL" id="CM004399">
    <property type="protein sequence ID" value="OAY32297.2"/>
    <property type="molecule type" value="Genomic_DNA"/>
</dbReference>
<proteinExistence type="predicted"/>
<name>A0ACC8CMM9_MANES</name>
<gene>
    <name evidence="1" type="ORF">MANES_13G002200v8</name>
</gene>
<protein>
    <submittedName>
        <fullName evidence="1">Uncharacterized protein</fullName>
    </submittedName>
</protein>
<accession>A0ACC8CMM9</accession>
<sequence>MQSHTFITTTHQYTILHASFSSPMPASSCCKYDVFLSFRGEDTRKNFTSHLYAGLCQKGILTFKDDKELERGKTISQELLKAIQDSKICIVIFSTSYASSSWCLDELAHIFECMKTKGQLVMPVFYHVNPTDVRKQTGDYGKSFAQHEQRLHTNLNKIQQWRTAMTGLANLSGWDLQDRHESELIEEIVKDVLRKLRKSSSVISAAKNFVGMSSRLVDMSMYLDMGQTDDVFFLGICGMGGIGKTTIARVVYEELSSQFEGSSFLANVREVDEKHGLIPLQKQILSEILLDRGITIWDAHSGSNELRNRLHRKRVLIVLDDVNQLDQLKFLAGMHDWFGKGSRIIITSRDEHLLTCHGVDKIYRVEGLSDDEALHLFCLKAFKSDYPTGDYVELTNHFVNYCNGLPLALDVIGSFLFCKSVNEWRSALSRLKDVPNQKISGKLYISFNGLEEIEKKIFLDIACFFNGEDKDHVMQVLETCGFYPEIGIRVLINKSLITISKERIWMHDLLQEMGRDIVRQESAEEPGKRSRLWLFKDVEHVLSNDKGTEQIEGIVLDSCNQQDAKLSAKSFTKMKRLRLLKLRNLHFSQGLEYLSNKLRYLEWDGYPFKSLPSTFQPDTLVELHMRCSNMEHLWKGVIKPLKKLKVIDLSFSINLIKTTDFKDAPNLEKLNLEGCTRLLEVHQSIGDLKRLVLLNLKDCKSLIRLPNSICDLKSLKFLNLHGCSKLEKLPERLGDMTSLEKLYAGGITTRQAPSTKLWDFFLPSRLLPWKNQNPTPNQMVTLLPSLLVLRSLRSLDLSYCNLVEGALPSDMSCFPSLRTLNLSGNDFFSIPSSISRLSKLEDFRFANCKKLQVFPSMPSSILYLSMDGCSALESLLPRSISRQFELENLCAAVDCKRLQLLPDLSSCILYLSVDGLTAEDTIPNPFGTNTTRPSSLTLVSCLKLFEVQSKNISAFGRLTSYLHYLLRHSSQGLFSPSSHISMCLAGTEIPGWFNYQSPGSSLEIHLPPYWWATKWMGFAFCIEFGFHEPLPDSSTISCDLHACITPNQDLFLGHTAVEISKDMIVTSDQLWFNYMPRSSLTCLDLWEACCHLKVTFSSNHLRVKYCGLRAIYGRDLDDLVTCSNPFQNLGLPCNDNVEKSKRSRDEYSCGSGREPNESGSLPAKRLRMAVDPES</sequence>
<comment type="caution">
    <text evidence="1">The sequence shown here is derived from an EMBL/GenBank/DDBJ whole genome shotgun (WGS) entry which is preliminary data.</text>
</comment>
<evidence type="ECO:0000313" key="2">
    <source>
        <dbReference type="Proteomes" id="UP000091857"/>
    </source>
</evidence>
<reference evidence="2" key="1">
    <citation type="journal article" date="2016" name="Nat. Biotechnol.">
        <title>Sequencing wild and cultivated cassava and related species reveals extensive interspecific hybridization and genetic diversity.</title>
        <authorList>
            <person name="Bredeson J.V."/>
            <person name="Lyons J.B."/>
            <person name="Prochnik S.E."/>
            <person name="Wu G.A."/>
            <person name="Ha C.M."/>
            <person name="Edsinger-Gonzales E."/>
            <person name="Grimwood J."/>
            <person name="Schmutz J."/>
            <person name="Rabbi I.Y."/>
            <person name="Egesi C."/>
            <person name="Nauluvula P."/>
            <person name="Lebot V."/>
            <person name="Ndunguru J."/>
            <person name="Mkamilo G."/>
            <person name="Bart R.S."/>
            <person name="Setter T.L."/>
            <person name="Gleadow R.M."/>
            <person name="Kulakow P."/>
            <person name="Ferguson M.E."/>
            <person name="Rounsley S."/>
            <person name="Rokhsar D.S."/>
        </authorList>
    </citation>
    <scope>NUCLEOTIDE SEQUENCE [LARGE SCALE GENOMIC DNA]</scope>
    <source>
        <strain evidence="2">cv. AM560-2</strain>
    </source>
</reference>
<keyword evidence="2" id="KW-1185">Reference proteome</keyword>
<organism evidence="1 2">
    <name type="scientific">Manihot esculenta</name>
    <name type="common">Cassava</name>
    <name type="synonym">Jatropha manihot</name>
    <dbReference type="NCBI Taxonomy" id="3983"/>
    <lineage>
        <taxon>Eukaryota</taxon>
        <taxon>Viridiplantae</taxon>
        <taxon>Streptophyta</taxon>
        <taxon>Embryophyta</taxon>
        <taxon>Tracheophyta</taxon>
        <taxon>Spermatophyta</taxon>
        <taxon>Magnoliopsida</taxon>
        <taxon>eudicotyledons</taxon>
        <taxon>Gunneridae</taxon>
        <taxon>Pentapetalae</taxon>
        <taxon>rosids</taxon>
        <taxon>fabids</taxon>
        <taxon>Malpighiales</taxon>
        <taxon>Euphorbiaceae</taxon>
        <taxon>Crotonoideae</taxon>
        <taxon>Manihoteae</taxon>
        <taxon>Manihot</taxon>
    </lineage>
</organism>